<evidence type="ECO:0000256" key="3">
    <source>
        <dbReference type="ARBA" id="ARBA00023134"/>
    </source>
</evidence>
<evidence type="ECO:0000256" key="2">
    <source>
        <dbReference type="ARBA" id="ARBA00022741"/>
    </source>
</evidence>
<evidence type="ECO:0000313" key="4">
    <source>
        <dbReference type="Ensembl" id="ENSCCAP00000021548.1"/>
    </source>
</evidence>
<dbReference type="PRINTS" id="PR00449">
    <property type="entry name" value="RASTRNSFRMNG"/>
</dbReference>
<keyword evidence="3" id="KW-0342">GTP-binding</keyword>
<sequence length="215" mass="24452">MLASEEESQDWQLKIVIASGKTSLATGFAQETFGKQYKQTIGLNFLLRRITLPGNLIVTLQIWDIGGQTIGGKMLEKYIYGAQGILLVFDITNYQSFENLEDCYTVVKKVRKESETQPLVALVSNKIDLEHMRTVKPEKHLRFCQENGLSSHVVSAKTGDSWYFEMVCSYEITLRLVIISIEQSQRVLKADIVNYNQEPMPRTVNPPRSSMRAVQ</sequence>
<comment type="similarity">
    <text evidence="1">Belongs to the small GTPase superfamily. Rab family.</text>
</comment>
<dbReference type="Pfam" id="PF00071">
    <property type="entry name" value="Ras"/>
    <property type="match status" value="1"/>
</dbReference>
<evidence type="ECO:0008006" key="6">
    <source>
        <dbReference type="Google" id="ProtNLM"/>
    </source>
</evidence>
<dbReference type="Proteomes" id="UP000233040">
    <property type="component" value="Unassembled WGS sequence"/>
</dbReference>
<dbReference type="SMART" id="SM00175">
    <property type="entry name" value="RAB"/>
    <property type="match status" value="1"/>
</dbReference>
<dbReference type="PANTHER" id="PTHR47978">
    <property type="match status" value="1"/>
</dbReference>
<dbReference type="AlphaFoldDB" id="A0A2K5R091"/>
<organism evidence="4 5">
    <name type="scientific">Cebus imitator</name>
    <name type="common">Panamanian white-faced capuchin</name>
    <name type="synonym">Cebus capucinus imitator</name>
    <dbReference type="NCBI Taxonomy" id="2715852"/>
    <lineage>
        <taxon>Eukaryota</taxon>
        <taxon>Metazoa</taxon>
        <taxon>Chordata</taxon>
        <taxon>Craniata</taxon>
        <taxon>Vertebrata</taxon>
        <taxon>Euteleostomi</taxon>
        <taxon>Mammalia</taxon>
        <taxon>Eutheria</taxon>
        <taxon>Euarchontoglires</taxon>
        <taxon>Primates</taxon>
        <taxon>Haplorrhini</taxon>
        <taxon>Platyrrhini</taxon>
        <taxon>Cebidae</taxon>
        <taxon>Cebinae</taxon>
        <taxon>Cebus</taxon>
    </lineage>
</organism>
<dbReference type="InterPro" id="IPR001806">
    <property type="entry name" value="Small_GTPase"/>
</dbReference>
<evidence type="ECO:0000313" key="5">
    <source>
        <dbReference type="Proteomes" id="UP000233040"/>
    </source>
</evidence>
<evidence type="ECO:0000256" key="1">
    <source>
        <dbReference type="ARBA" id="ARBA00006270"/>
    </source>
</evidence>
<dbReference type="PROSITE" id="PS51419">
    <property type="entry name" value="RAB"/>
    <property type="match status" value="1"/>
</dbReference>
<dbReference type="InterPro" id="IPR005225">
    <property type="entry name" value="Small_GTP-bd"/>
</dbReference>
<dbReference type="GO" id="GO:0003924">
    <property type="term" value="F:GTPase activity"/>
    <property type="evidence" value="ECO:0007669"/>
    <property type="project" value="InterPro"/>
</dbReference>
<dbReference type="NCBIfam" id="TIGR00231">
    <property type="entry name" value="small_GTP"/>
    <property type="match status" value="1"/>
</dbReference>
<dbReference type="PROSITE" id="PS51421">
    <property type="entry name" value="RAS"/>
    <property type="match status" value="1"/>
</dbReference>
<dbReference type="Ensembl" id="ENSCCAT00000039042.1">
    <property type="protein sequence ID" value="ENSCCAP00000021548.1"/>
    <property type="gene ID" value="ENSCCAG00000028608.1"/>
</dbReference>
<reference evidence="4" key="1">
    <citation type="submission" date="2025-08" db="UniProtKB">
        <authorList>
            <consortium name="Ensembl"/>
        </authorList>
    </citation>
    <scope>IDENTIFICATION</scope>
</reference>
<keyword evidence="2" id="KW-0547">Nucleotide-binding</keyword>
<dbReference type="InterPro" id="IPR027417">
    <property type="entry name" value="P-loop_NTPase"/>
</dbReference>
<dbReference type="Gene3D" id="3.40.50.300">
    <property type="entry name" value="P-loop containing nucleotide triphosphate hydrolases"/>
    <property type="match status" value="1"/>
</dbReference>
<protein>
    <recommendedName>
        <fullName evidence="6">RAB28, member RAS oncogene family</fullName>
    </recommendedName>
</protein>
<dbReference type="GeneTree" id="ENSGT00940000161833"/>
<accession>A0A2K5R091</accession>
<proteinExistence type="inferred from homology"/>
<name>A0A2K5R091_CEBIM</name>
<keyword evidence="5" id="KW-1185">Reference proteome</keyword>
<dbReference type="SMART" id="SM00173">
    <property type="entry name" value="RAS"/>
    <property type="match status" value="1"/>
</dbReference>
<dbReference type="OMA" id="YIMGAHA"/>
<dbReference type="SUPFAM" id="SSF52540">
    <property type="entry name" value="P-loop containing nucleoside triphosphate hydrolases"/>
    <property type="match status" value="1"/>
</dbReference>
<dbReference type="STRING" id="9516.ENSCCAP00000021548"/>
<dbReference type="GO" id="GO:0005525">
    <property type="term" value="F:GTP binding"/>
    <property type="evidence" value="ECO:0007669"/>
    <property type="project" value="UniProtKB-KW"/>
</dbReference>
<reference evidence="4" key="2">
    <citation type="submission" date="2025-09" db="UniProtKB">
        <authorList>
            <consortium name="Ensembl"/>
        </authorList>
    </citation>
    <scope>IDENTIFICATION</scope>
</reference>